<dbReference type="STRING" id="10228.B3S0V6"/>
<dbReference type="GO" id="GO:0005666">
    <property type="term" value="C:RNA polymerase III complex"/>
    <property type="evidence" value="ECO:0000318"/>
    <property type="project" value="GO_Central"/>
</dbReference>
<dbReference type="PhylomeDB" id="B3S0V6"/>
<name>B3S0V6_TRIAD</name>
<evidence type="ECO:0000256" key="4">
    <source>
        <dbReference type="ARBA" id="ARBA00023163"/>
    </source>
</evidence>
<dbReference type="HOGENOM" id="CLU_033661_1_0_1"/>
<dbReference type="GeneID" id="6754810"/>
<dbReference type="OMA" id="VGTTKKC"/>
<dbReference type="Proteomes" id="UP000009022">
    <property type="component" value="Unassembled WGS sequence"/>
</dbReference>
<evidence type="ECO:0000313" key="7">
    <source>
        <dbReference type="EMBL" id="EDV24071.1"/>
    </source>
</evidence>
<gene>
    <name evidence="7" type="ORF">TRIADDRAFT_26289</name>
</gene>
<dbReference type="Pfam" id="PF05158">
    <property type="entry name" value="RNA_pol_Rpc34"/>
    <property type="match status" value="1"/>
</dbReference>
<evidence type="ECO:0000313" key="8">
    <source>
        <dbReference type="Proteomes" id="UP000009022"/>
    </source>
</evidence>
<comment type="similarity">
    <text evidence="2 6">Belongs to the eukaryotic RPC34/RPC39 RNA polymerase subunit family.</text>
</comment>
<dbReference type="InParanoid" id="B3S0V6"/>
<keyword evidence="3 6" id="KW-0240">DNA-directed RNA polymerase</keyword>
<reference evidence="7 8" key="1">
    <citation type="journal article" date="2008" name="Nature">
        <title>The Trichoplax genome and the nature of placozoans.</title>
        <authorList>
            <person name="Srivastava M."/>
            <person name="Begovic E."/>
            <person name="Chapman J."/>
            <person name="Putnam N.H."/>
            <person name="Hellsten U."/>
            <person name="Kawashima T."/>
            <person name="Kuo A."/>
            <person name="Mitros T."/>
            <person name="Salamov A."/>
            <person name="Carpenter M.L."/>
            <person name="Signorovitch A.Y."/>
            <person name="Moreno M.A."/>
            <person name="Kamm K."/>
            <person name="Grimwood J."/>
            <person name="Schmutz J."/>
            <person name="Shapiro H."/>
            <person name="Grigoriev I.V."/>
            <person name="Buss L.W."/>
            <person name="Schierwater B."/>
            <person name="Dellaporta S.L."/>
            <person name="Rokhsar D.S."/>
        </authorList>
    </citation>
    <scope>NUCLEOTIDE SEQUENCE [LARGE SCALE GENOMIC DNA]</scope>
    <source>
        <strain evidence="7 8">Grell-BS-1999</strain>
    </source>
</reference>
<keyword evidence="5 6" id="KW-0539">Nucleus</keyword>
<dbReference type="KEGG" id="tad:TRIADDRAFT_26289"/>
<dbReference type="PANTHER" id="PTHR12780">
    <property type="entry name" value="RNA POLYMERASE III DNA DIRECTED , 39KD SUBUNIT-RELATED"/>
    <property type="match status" value="1"/>
</dbReference>
<dbReference type="InterPro" id="IPR007832">
    <property type="entry name" value="RNA_pol_Rpc34"/>
</dbReference>
<dbReference type="OrthoDB" id="613763at2759"/>
<dbReference type="RefSeq" id="XP_002113597.1">
    <property type="nucleotide sequence ID" value="XM_002113561.1"/>
</dbReference>
<dbReference type="FunCoup" id="B3S0V6">
    <property type="interactions" value="2112"/>
</dbReference>
<dbReference type="Gene3D" id="1.10.10.10">
    <property type="entry name" value="Winged helix-like DNA-binding domain superfamily/Winged helix DNA-binding domain"/>
    <property type="match status" value="2"/>
</dbReference>
<dbReference type="SUPFAM" id="SSF46785">
    <property type="entry name" value="Winged helix' DNA-binding domain"/>
    <property type="match status" value="2"/>
</dbReference>
<dbReference type="FunFam" id="1.10.10.10:FF:000116">
    <property type="entry name" value="DNA-directed RNA polymerase III subunit RPC6"/>
    <property type="match status" value="1"/>
</dbReference>
<keyword evidence="4 6" id="KW-0804">Transcription</keyword>
<dbReference type="AlphaFoldDB" id="B3S0V6"/>
<keyword evidence="8" id="KW-1185">Reference proteome</keyword>
<evidence type="ECO:0000256" key="1">
    <source>
        <dbReference type="ARBA" id="ARBA00004123"/>
    </source>
</evidence>
<dbReference type="FunFam" id="1.10.10.10:FF:000237">
    <property type="entry name" value="DNA-directed RNA polymerase III subunit RPC6"/>
    <property type="match status" value="1"/>
</dbReference>
<accession>B3S0V6</accession>
<sequence length="307" mass="34647">MNNIDSDFSLVDLEKKILTLCQSHPKGLTDSILQDEMPNVNVEQRVSALNRLLSAGNLDLFKSDSQLIYKLKDPDLVSKNAICENTQEKLVYQVIGDAGNKGIWSRDIRLKCNLQMTQLNKILRNLESKKLIKAVKSVTASKKKLYMLFNLDPDISVTGGAWYSDQDFESEFVEVLNQQCYRCLVQKVEESLNLCVNQPRISLNNSFASSEEVWKIITNLKISKVTLTVTDIETILNTLIYDGKAEMKIESDPDGQEFKLYRAVKPIIDASGLEKTPCGICPVIDQCYENGAISPATCIYMKEWLES</sequence>
<evidence type="ECO:0000256" key="2">
    <source>
        <dbReference type="ARBA" id="ARBA00011038"/>
    </source>
</evidence>
<dbReference type="GO" id="GO:0006383">
    <property type="term" value="P:transcription by RNA polymerase III"/>
    <property type="evidence" value="ECO:0007669"/>
    <property type="project" value="UniProtKB-UniRule"/>
</dbReference>
<dbReference type="GO" id="GO:0005737">
    <property type="term" value="C:cytoplasm"/>
    <property type="evidence" value="ECO:0007669"/>
    <property type="project" value="UniProtKB-ARBA"/>
</dbReference>
<organism evidence="7 8">
    <name type="scientific">Trichoplax adhaerens</name>
    <name type="common">Trichoplax reptans</name>
    <dbReference type="NCBI Taxonomy" id="10228"/>
    <lineage>
        <taxon>Eukaryota</taxon>
        <taxon>Metazoa</taxon>
        <taxon>Placozoa</taxon>
        <taxon>Uniplacotomia</taxon>
        <taxon>Trichoplacea</taxon>
        <taxon>Trichoplacidae</taxon>
        <taxon>Trichoplax</taxon>
    </lineage>
</organism>
<evidence type="ECO:0000256" key="5">
    <source>
        <dbReference type="ARBA" id="ARBA00023242"/>
    </source>
</evidence>
<comment type="subcellular location">
    <subcellularLocation>
        <location evidence="1 6">Nucleus</location>
    </subcellularLocation>
</comment>
<dbReference type="InterPro" id="IPR016049">
    <property type="entry name" value="RNA_pol_Rpc34-like"/>
</dbReference>
<dbReference type="PIRSF" id="PIRSF028763">
    <property type="entry name" value="RNA_pol_Rpc34"/>
    <property type="match status" value="1"/>
</dbReference>
<dbReference type="InterPro" id="IPR036388">
    <property type="entry name" value="WH-like_DNA-bd_sf"/>
</dbReference>
<proteinExistence type="inferred from homology"/>
<dbReference type="CTD" id="6754810"/>
<dbReference type="EMBL" id="DS985246">
    <property type="protein sequence ID" value="EDV24071.1"/>
    <property type="molecule type" value="Genomic_DNA"/>
</dbReference>
<dbReference type="InterPro" id="IPR036390">
    <property type="entry name" value="WH_DNA-bd_sf"/>
</dbReference>
<dbReference type="GO" id="GO:0005654">
    <property type="term" value="C:nucleoplasm"/>
    <property type="evidence" value="ECO:0007669"/>
    <property type="project" value="UniProtKB-ARBA"/>
</dbReference>
<dbReference type="eggNOG" id="KOG3233">
    <property type="taxonomic scope" value="Eukaryota"/>
</dbReference>
<protein>
    <recommendedName>
        <fullName evidence="6">DNA-directed RNA polymerase III subunit RPC6</fullName>
        <shortName evidence="6">RNA polymerase III subunit C6</shortName>
    </recommendedName>
</protein>
<evidence type="ECO:0000256" key="3">
    <source>
        <dbReference type="ARBA" id="ARBA00022478"/>
    </source>
</evidence>
<evidence type="ECO:0000256" key="6">
    <source>
        <dbReference type="PIRNR" id="PIRNR028763"/>
    </source>
</evidence>
<comment type="function">
    <text evidence="6">DNA-dependent RNA polymerase catalyzes the transcription of DNA into RNA using the four ribonucleoside triphosphates as substrates. Specific peripheric component of RNA polymerase III which synthesizes small RNAs, such as 5S rRNA and tRNAs.</text>
</comment>